<dbReference type="SUPFAM" id="SSF55103">
    <property type="entry name" value="FAD-linked oxidases, C-terminal domain"/>
    <property type="match status" value="1"/>
</dbReference>
<name>A0ABS2JUR6_9GAMM</name>
<dbReference type="InterPro" id="IPR016164">
    <property type="entry name" value="FAD-linked_Oxase-like_C"/>
</dbReference>
<evidence type="ECO:0000313" key="4">
    <source>
        <dbReference type="EMBL" id="MBM7122748.1"/>
    </source>
</evidence>
<keyword evidence="1" id="KW-0285">Flavoprotein</keyword>
<dbReference type="Proteomes" id="UP001430065">
    <property type="component" value="Unassembled WGS sequence"/>
</dbReference>
<evidence type="ECO:0000256" key="2">
    <source>
        <dbReference type="ARBA" id="ARBA00022827"/>
    </source>
</evidence>
<feature type="domain" description="FAD-binding oxidoreductase/transferase type 4 C-terminal" evidence="3">
    <location>
        <begin position="2"/>
        <end position="31"/>
    </location>
</feature>
<dbReference type="InterPro" id="IPR016171">
    <property type="entry name" value="Vanillyl_alc_oxidase_C-sub2"/>
</dbReference>
<evidence type="ECO:0000313" key="5">
    <source>
        <dbReference type="Proteomes" id="UP001430065"/>
    </source>
</evidence>
<proteinExistence type="predicted"/>
<dbReference type="InterPro" id="IPR004113">
    <property type="entry name" value="FAD-bd_oxidored_4_C"/>
</dbReference>
<dbReference type="RefSeq" id="WP_204637181.1">
    <property type="nucleotide sequence ID" value="NZ_CP183983.1"/>
</dbReference>
<gene>
    <name evidence="4" type="ORF">ISP20_16395</name>
</gene>
<organism evidence="4 5">
    <name type="scientific">Dyella kyungheensis</name>
    <dbReference type="NCBI Taxonomy" id="1242174"/>
    <lineage>
        <taxon>Bacteria</taxon>
        <taxon>Pseudomonadati</taxon>
        <taxon>Pseudomonadota</taxon>
        <taxon>Gammaproteobacteria</taxon>
        <taxon>Lysobacterales</taxon>
        <taxon>Rhodanobacteraceae</taxon>
        <taxon>Dyella</taxon>
    </lineage>
</organism>
<accession>A0ABS2JUR6</accession>
<dbReference type="Pfam" id="PF02913">
    <property type="entry name" value="FAD-oxidase_C"/>
    <property type="match status" value="1"/>
</dbReference>
<keyword evidence="5" id="KW-1185">Reference proteome</keyword>
<dbReference type="Gene3D" id="1.10.45.10">
    <property type="entry name" value="Vanillyl-alcohol Oxidase, Chain A, domain 4"/>
    <property type="match status" value="1"/>
</dbReference>
<comment type="caution">
    <text evidence="4">The sequence shown here is derived from an EMBL/GenBank/DDBJ whole genome shotgun (WGS) entry which is preliminary data.</text>
</comment>
<keyword evidence="2" id="KW-0274">FAD</keyword>
<protein>
    <recommendedName>
        <fullName evidence="3">FAD-binding oxidoreductase/transferase type 4 C-terminal domain-containing protein</fullName>
    </recommendedName>
</protein>
<evidence type="ECO:0000259" key="3">
    <source>
        <dbReference type="Pfam" id="PF02913"/>
    </source>
</evidence>
<evidence type="ECO:0000256" key="1">
    <source>
        <dbReference type="ARBA" id="ARBA00022630"/>
    </source>
</evidence>
<reference evidence="4 5" key="1">
    <citation type="submission" date="2020-10" db="EMBL/GenBank/DDBJ databases">
        <title>Phylogeny of dyella-like bacteria.</title>
        <authorList>
            <person name="Fu J."/>
        </authorList>
    </citation>
    <scope>NUCLEOTIDE SEQUENCE [LARGE SCALE GENOMIC DNA]</scope>
    <source>
        <strain evidence="4 5">THG-B117</strain>
    </source>
</reference>
<dbReference type="EMBL" id="JADIKC010000007">
    <property type="protein sequence ID" value="MBM7122748.1"/>
    <property type="molecule type" value="Genomic_DNA"/>
</dbReference>
<sequence length="33" mass="3597">MPLALQPSTLQLMRHVKAAFDPEGILNPGKLLP</sequence>